<feature type="region of interest" description="Disordered" evidence="1">
    <location>
        <begin position="1"/>
        <end position="35"/>
    </location>
</feature>
<accession>A0A195BHL7</accession>
<evidence type="ECO:0000313" key="3">
    <source>
        <dbReference type="Proteomes" id="UP000078540"/>
    </source>
</evidence>
<sequence length="269" mass="30976">MKEACERENQLRKAEEEEEEHDEEEEDEEQNGDEREKLLLLPILKSLTMVEVIHPTYVTEERNFKARATLHPCGFVVPVPLSREYSEGAEASCNSERLVITVADEVTGNTGDRTGSQARGLLLCADDDLYVRSYTGSYQAPLSALRRTPMAMFCNFNRVITRDLRRHRELRVLKISSSDVNTGYCLTREGGLMSEVERTRALTQPRRTICCDQSRSLRSLRSLVTLTRAKRYTYTLNPLYCRYRRARTPIYCVTSRDSAESAYLYVHIK</sequence>
<gene>
    <name evidence="2" type="ORF">ALC53_06046</name>
</gene>
<keyword evidence="3" id="KW-1185">Reference proteome</keyword>
<protein>
    <submittedName>
        <fullName evidence="2">Uncharacterized protein</fullName>
    </submittedName>
</protein>
<feature type="compositionally biased region" description="Acidic residues" evidence="1">
    <location>
        <begin position="16"/>
        <end position="31"/>
    </location>
</feature>
<organism evidence="2 3">
    <name type="scientific">Atta colombica</name>
    <dbReference type="NCBI Taxonomy" id="520822"/>
    <lineage>
        <taxon>Eukaryota</taxon>
        <taxon>Metazoa</taxon>
        <taxon>Ecdysozoa</taxon>
        <taxon>Arthropoda</taxon>
        <taxon>Hexapoda</taxon>
        <taxon>Insecta</taxon>
        <taxon>Pterygota</taxon>
        <taxon>Neoptera</taxon>
        <taxon>Endopterygota</taxon>
        <taxon>Hymenoptera</taxon>
        <taxon>Apocrita</taxon>
        <taxon>Aculeata</taxon>
        <taxon>Formicoidea</taxon>
        <taxon>Formicidae</taxon>
        <taxon>Myrmicinae</taxon>
        <taxon>Atta</taxon>
    </lineage>
</organism>
<name>A0A195BHL7_9HYME</name>
<reference evidence="2 3" key="1">
    <citation type="submission" date="2015-09" db="EMBL/GenBank/DDBJ databases">
        <title>Atta colombica WGS genome.</title>
        <authorList>
            <person name="Nygaard S."/>
            <person name="Hu H."/>
            <person name="Boomsma J."/>
            <person name="Zhang G."/>
        </authorList>
    </citation>
    <scope>NUCLEOTIDE SEQUENCE [LARGE SCALE GENOMIC DNA]</scope>
    <source>
        <strain evidence="2">Treedump-2</strain>
        <tissue evidence="2">Whole body</tissue>
    </source>
</reference>
<evidence type="ECO:0000313" key="2">
    <source>
        <dbReference type="EMBL" id="KYM83644.1"/>
    </source>
</evidence>
<dbReference type="EMBL" id="KQ976488">
    <property type="protein sequence ID" value="KYM83644.1"/>
    <property type="molecule type" value="Genomic_DNA"/>
</dbReference>
<evidence type="ECO:0000256" key="1">
    <source>
        <dbReference type="SAM" id="MobiDB-lite"/>
    </source>
</evidence>
<feature type="compositionally biased region" description="Basic and acidic residues" evidence="1">
    <location>
        <begin position="1"/>
        <end position="15"/>
    </location>
</feature>
<proteinExistence type="predicted"/>
<dbReference type="Proteomes" id="UP000078540">
    <property type="component" value="Unassembled WGS sequence"/>
</dbReference>
<dbReference type="AlphaFoldDB" id="A0A195BHL7"/>